<dbReference type="eggNOG" id="COG0352">
    <property type="taxonomic scope" value="Bacteria"/>
</dbReference>
<dbReference type="AlphaFoldDB" id="A0A081PCE0"/>
<dbReference type="InterPro" id="IPR022998">
    <property type="entry name" value="ThiamineP_synth_TenI"/>
</dbReference>
<dbReference type="Proteomes" id="UP000028007">
    <property type="component" value="Unassembled WGS sequence"/>
</dbReference>
<dbReference type="InterPro" id="IPR036206">
    <property type="entry name" value="ThiamineP_synth_sf"/>
</dbReference>
<dbReference type="RefSeq" id="WP_083401130.1">
    <property type="nucleotide sequence ID" value="NZ_JNFF01000116.1"/>
</dbReference>
<organism evidence="2 3">
    <name type="scientific">Pedobacter antarcticus 4BY</name>
    <dbReference type="NCBI Taxonomy" id="1358423"/>
    <lineage>
        <taxon>Bacteria</taxon>
        <taxon>Pseudomonadati</taxon>
        <taxon>Bacteroidota</taxon>
        <taxon>Sphingobacteriia</taxon>
        <taxon>Sphingobacteriales</taxon>
        <taxon>Sphingobacteriaceae</taxon>
        <taxon>Pedobacter</taxon>
    </lineage>
</organism>
<evidence type="ECO:0000313" key="2">
    <source>
        <dbReference type="EMBL" id="KEQ28363.1"/>
    </source>
</evidence>
<proteinExistence type="predicted"/>
<protein>
    <recommendedName>
        <fullName evidence="1">Thiamine phosphate synthase/TenI domain-containing protein</fullName>
    </recommendedName>
</protein>
<dbReference type="CDD" id="cd00564">
    <property type="entry name" value="TMP_TenI"/>
    <property type="match status" value="1"/>
</dbReference>
<name>A0A081PCE0_9SPHI</name>
<dbReference type="EMBL" id="JNFF01000116">
    <property type="protein sequence ID" value="KEQ28363.1"/>
    <property type="molecule type" value="Genomic_DNA"/>
</dbReference>
<reference evidence="2 3" key="1">
    <citation type="journal article" date="1992" name="Int. J. Syst. Bacteriol.">
        <title>Sphingobacterium antarcticus sp. nov. a Psychrotrophic Bacterium from the Soils of Schirmacher Oasis, Antarctica.</title>
        <authorList>
            <person name="Shivaji S."/>
            <person name="Ray M.K."/>
            <person name="Rao N.S."/>
            <person name="Saiserr L."/>
            <person name="Jagannadham M.V."/>
            <person name="Kumar G.S."/>
            <person name="Reddy G."/>
            <person name="Bhargava P.M."/>
        </authorList>
    </citation>
    <scope>NUCLEOTIDE SEQUENCE [LARGE SCALE GENOMIC DNA]</scope>
    <source>
        <strain evidence="2 3">4BY</strain>
    </source>
</reference>
<dbReference type="Gene3D" id="3.20.20.70">
    <property type="entry name" value="Aldolase class I"/>
    <property type="match status" value="1"/>
</dbReference>
<dbReference type="GO" id="GO:0009228">
    <property type="term" value="P:thiamine biosynthetic process"/>
    <property type="evidence" value="ECO:0007669"/>
    <property type="project" value="UniProtKB-KW"/>
</dbReference>
<evidence type="ECO:0000313" key="3">
    <source>
        <dbReference type="Proteomes" id="UP000028007"/>
    </source>
</evidence>
<dbReference type="Pfam" id="PF02581">
    <property type="entry name" value="TMP-TENI"/>
    <property type="match status" value="1"/>
</dbReference>
<comment type="caution">
    <text evidence="2">The sequence shown here is derived from an EMBL/GenBank/DDBJ whole genome shotgun (WGS) entry which is preliminary data.</text>
</comment>
<dbReference type="InterPro" id="IPR013785">
    <property type="entry name" value="Aldolase_TIM"/>
</dbReference>
<accession>A0A081PCE0</accession>
<feature type="domain" description="Thiamine phosphate synthase/TenI" evidence="1">
    <location>
        <begin position="26"/>
        <end position="188"/>
    </location>
</feature>
<keyword evidence="3" id="KW-1185">Reference proteome</keyword>
<dbReference type="SUPFAM" id="SSF51391">
    <property type="entry name" value="Thiamin phosphate synthase"/>
    <property type="match status" value="1"/>
</dbReference>
<evidence type="ECO:0000259" key="1">
    <source>
        <dbReference type="Pfam" id="PF02581"/>
    </source>
</evidence>
<gene>
    <name evidence="2" type="ORF">N180_01645</name>
</gene>
<sequence>MKSICKLDFTRMQVLVISSPQVISGEARLINLLFEAGLPCFHLRKPGLGHQDLRSLIDGIDAVFHSRIAWHQHHEIAIDLGMNRLHFPVAQRNLSGGTYLSGLASNGYILSTSVHENESFTGLELFDYTFFGPVYNSLSKNGYQGICTEDFELDSQLKKCTCVIGLGGVTPQKIPLMREMNFDGAAVLGLIWNEPERAIENYKNLLTALH</sequence>
<dbReference type="OrthoDB" id="194683at2"/>